<keyword evidence="2" id="KW-0012">Acyltransferase</keyword>
<dbReference type="SUPFAM" id="SSF53474">
    <property type="entry name" value="alpha/beta-Hydrolases"/>
    <property type="match status" value="1"/>
</dbReference>
<keyword evidence="3" id="KW-1185">Reference proteome</keyword>
<sequence length="265" mass="29575">MVKPRAYTVVEGSGVPVVMLHGMGVDHRSLMVLDDAFPEGVQRIYVDLPGHGRTSALPAPGGLPELVDWFAETIDDLVGSRARFALLGNSMGGLLARDLLSRKPQRVLGMALIAPVVDPVYAHRTVARHVVNDPNPDLTSNLPQDKVVDFLQMGVNQSFEAWRRYQRYILPGTASCDREANERLSDRYWLDTEPESRFGTYSGPMLIVVGKEDQIVGYEDQRALLSHYPEAVFHIVDPAGHNIHIDNPEAVKPLVRHWAQRLLKE</sequence>
<dbReference type="STRING" id="1437606.BBOH_0167"/>
<gene>
    <name evidence="2" type="ORF">BBOH_0167</name>
</gene>
<dbReference type="RefSeq" id="WP_033520225.1">
    <property type="nucleotide sequence ID" value="NZ_JDUS01000001.1"/>
</dbReference>
<dbReference type="InterPro" id="IPR029058">
    <property type="entry name" value="AB_hydrolase_fold"/>
</dbReference>
<name>A0A086ZJJ5_9BIFI</name>
<dbReference type="PANTHER" id="PTHR43798">
    <property type="entry name" value="MONOACYLGLYCEROL LIPASE"/>
    <property type="match status" value="1"/>
</dbReference>
<dbReference type="AlphaFoldDB" id="A0A086ZJJ5"/>
<comment type="caution">
    <text evidence="2">The sequence shown here is derived from an EMBL/GenBank/DDBJ whole genome shotgun (WGS) entry which is preliminary data.</text>
</comment>
<dbReference type="OrthoDB" id="27092at2"/>
<organism evidence="2 3">
    <name type="scientific">Bifidobacterium bohemicum DSM 22767</name>
    <dbReference type="NCBI Taxonomy" id="1437606"/>
    <lineage>
        <taxon>Bacteria</taxon>
        <taxon>Bacillati</taxon>
        <taxon>Actinomycetota</taxon>
        <taxon>Actinomycetes</taxon>
        <taxon>Bifidobacteriales</taxon>
        <taxon>Bifidobacteriaceae</taxon>
        <taxon>Bifidobacterium</taxon>
    </lineage>
</organism>
<reference evidence="2 3" key="1">
    <citation type="submission" date="2014-03" db="EMBL/GenBank/DDBJ databases">
        <title>Genomics of Bifidobacteria.</title>
        <authorList>
            <person name="Ventura M."/>
            <person name="Milani C."/>
            <person name="Lugli G.A."/>
        </authorList>
    </citation>
    <scope>NUCLEOTIDE SEQUENCE [LARGE SCALE GENOMIC DNA]</scope>
    <source>
        <strain evidence="2 3">DSM 22767</strain>
    </source>
</reference>
<evidence type="ECO:0000313" key="2">
    <source>
        <dbReference type="EMBL" id="KFI46695.1"/>
    </source>
</evidence>
<keyword evidence="2" id="KW-0378">Hydrolase</keyword>
<evidence type="ECO:0000259" key="1">
    <source>
        <dbReference type="Pfam" id="PF00561"/>
    </source>
</evidence>
<feature type="domain" description="AB hydrolase-1" evidence="1">
    <location>
        <begin position="16"/>
        <end position="248"/>
    </location>
</feature>
<dbReference type="Proteomes" id="UP000029096">
    <property type="component" value="Unassembled WGS sequence"/>
</dbReference>
<protein>
    <submittedName>
        <fullName evidence="2">Alpha/beta hydrolase family protein</fullName>
        <ecNumber evidence="2">2.3.1.12</ecNumber>
    </submittedName>
</protein>
<dbReference type="Pfam" id="PF00561">
    <property type="entry name" value="Abhydrolase_1"/>
    <property type="match status" value="1"/>
</dbReference>
<dbReference type="EC" id="2.3.1.12" evidence="2"/>
<dbReference type="PANTHER" id="PTHR43798:SF6">
    <property type="entry name" value="HYDROLASE, PUTATIVE (AFU_ORTHOLOGUE AFUA_4G13070)-RELATED"/>
    <property type="match status" value="1"/>
</dbReference>
<dbReference type="eggNOG" id="COG2267">
    <property type="taxonomic scope" value="Bacteria"/>
</dbReference>
<accession>A0A086ZJJ5</accession>
<dbReference type="InterPro" id="IPR000073">
    <property type="entry name" value="AB_hydrolase_1"/>
</dbReference>
<dbReference type="EMBL" id="JGYP01000001">
    <property type="protein sequence ID" value="KFI46695.1"/>
    <property type="molecule type" value="Genomic_DNA"/>
</dbReference>
<keyword evidence="2" id="KW-0808">Transferase</keyword>
<evidence type="ECO:0000313" key="3">
    <source>
        <dbReference type="Proteomes" id="UP000029096"/>
    </source>
</evidence>
<dbReference type="GO" id="GO:0016787">
    <property type="term" value="F:hydrolase activity"/>
    <property type="evidence" value="ECO:0007669"/>
    <property type="project" value="UniProtKB-KW"/>
</dbReference>
<dbReference type="InterPro" id="IPR050266">
    <property type="entry name" value="AB_hydrolase_sf"/>
</dbReference>
<dbReference type="GO" id="GO:0004742">
    <property type="term" value="F:dihydrolipoyllysine-residue acetyltransferase activity"/>
    <property type="evidence" value="ECO:0007669"/>
    <property type="project" value="UniProtKB-EC"/>
</dbReference>
<dbReference type="PRINTS" id="PR00111">
    <property type="entry name" value="ABHYDROLASE"/>
</dbReference>
<proteinExistence type="predicted"/>
<dbReference type="Gene3D" id="3.40.50.1820">
    <property type="entry name" value="alpha/beta hydrolase"/>
    <property type="match status" value="1"/>
</dbReference>